<gene>
    <name evidence="2" type="ORF">KDAU_51620</name>
</gene>
<reference evidence="3" key="1">
    <citation type="submission" date="2018-12" db="EMBL/GenBank/DDBJ databases">
        <title>Tengunoibacter tsumagoiensis gen. nov., sp. nov., Dictyobacter kobayashii sp. nov., D. alpinus sp. nov., and D. joshuensis sp. nov. and description of Dictyobacteraceae fam. nov. within the order Ktedonobacterales isolated from Tengu-no-mugimeshi.</title>
        <authorList>
            <person name="Wang C.M."/>
            <person name="Zheng Y."/>
            <person name="Sakai Y."/>
            <person name="Toyoda A."/>
            <person name="Minakuchi Y."/>
            <person name="Abe K."/>
            <person name="Yokota A."/>
            <person name="Yabe S."/>
        </authorList>
    </citation>
    <scope>NUCLEOTIDE SEQUENCE [LARGE SCALE GENOMIC DNA]</scope>
    <source>
        <strain evidence="3">S-27</strain>
    </source>
</reference>
<dbReference type="Proteomes" id="UP000287224">
    <property type="component" value="Unassembled WGS sequence"/>
</dbReference>
<evidence type="ECO:0000313" key="3">
    <source>
        <dbReference type="Proteomes" id="UP000287224"/>
    </source>
</evidence>
<proteinExistence type="predicted"/>
<sequence>MTWVRRLARYAPIQTISQELVKFDPQLMENPEIAGTQYQQSALAGYEVREYLLEKWGRQCAYCVTPVLGHHLSGEQSPTFYGNESMLSVLPAPERVAGTIV</sequence>
<keyword evidence="3" id="KW-1185">Reference proteome</keyword>
<organism evidence="2 3">
    <name type="scientific">Dictyobacter aurantiacus</name>
    <dbReference type="NCBI Taxonomy" id="1936993"/>
    <lineage>
        <taxon>Bacteria</taxon>
        <taxon>Bacillati</taxon>
        <taxon>Chloroflexota</taxon>
        <taxon>Ktedonobacteria</taxon>
        <taxon>Ktedonobacterales</taxon>
        <taxon>Dictyobacteraceae</taxon>
        <taxon>Dictyobacter</taxon>
    </lineage>
</organism>
<dbReference type="AlphaFoldDB" id="A0A401ZLU9"/>
<evidence type="ECO:0000313" key="2">
    <source>
        <dbReference type="EMBL" id="GCE07833.1"/>
    </source>
</evidence>
<protein>
    <recommendedName>
        <fullName evidence="1">RRXRR domain-containing protein</fullName>
    </recommendedName>
</protein>
<comment type="caution">
    <text evidence="2">The sequence shown here is derived from an EMBL/GenBank/DDBJ whole genome shotgun (WGS) entry which is preliminary data.</text>
</comment>
<dbReference type="InterPro" id="IPR025938">
    <property type="entry name" value="RRXRR_dom"/>
</dbReference>
<feature type="domain" description="RRXRR" evidence="1">
    <location>
        <begin position="1"/>
        <end position="40"/>
    </location>
</feature>
<accession>A0A401ZLU9</accession>
<name>A0A401ZLU9_9CHLR</name>
<evidence type="ECO:0000259" key="1">
    <source>
        <dbReference type="Pfam" id="PF14239"/>
    </source>
</evidence>
<dbReference type="EMBL" id="BIFQ01000002">
    <property type="protein sequence ID" value="GCE07833.1"/>
    <property type="molecule type" value="Genomic_DNA"/>
</dbReference>
<dbReference type="Pfam" id="PF14239">
    <property type="entry name" value="RRXRR"/>
    <property type="match status" value="1"/>
</dbReference>